<dbReference type="RefSeq" id="WP_096376858.1">
    <property type="nucleotide sequence ID" value="NZ_AP014940.1"/>
</dbReference>
<feature type="transmembrane region" description="Helical" evidence="1">
    <location>
        <begin position="95"/>
        <end position="115"/>
    </location>
</feature>
<feature type="transmembrane region" description="Helical" evidence="1">
    <location>
        <begin position="324"/>
        <end position="342"/>
    </location>
</feature>
<feature type="transmembrane region" description="Helical" evidence="1">
    <location>
        <begin position="122"/>
        <end position="139"/>
    </location>
</feature>
<feature type="transmembrane region" description="Helical" evidence="1">
    <location>
        <begin position="299"/>
        <end position="317"/>
    </location>
</feature>
<evidence type="ECO:0008006" key="4">
    <source>
        <dbReference type="Google" id="ProtNLM"/>
    </source>
</evidence>
<evidence type="ECO:0000313" key="3">
    <source>
        <dbReference type="Proteomes" id="UP000218824"/>
    </source>
</evidence>
<evidence type="ECO:0000256" key="1">
    <source>
        <dbReference type="SAM" id="Phobius"/>
    </source>
</evidence>
<sequence>MDTQHPPGGRRNLLATAAPWAALAVFFVAFYAAYFAPVLVQGFYLAPGDGEVFYLPFFDLPIGQTWNSNLLSGYSVVSDIQSQLLYPLRWISPSFNALVILGYAVSAFGMFGLALRLTGSRLGALLAALVVSGSGFMVGHLGHLSIVHAAAWAPAMLWALACMRDARSRWPVALGAAAVAMCVYGGHPQVSIIGLVLAGCYGVHEIAVVAARRGRGDGLRMLAKVSGMFALGLMLAAPALLPLAHASSEGARASWSLNDFDSFSHTWGSLRLLAFPNLYGAFSLGVYGSYGGPWNLTELAIYAGVAPWLLALAALLGARPQRAYGFWFGALALGLLLCLGASTPLGEAVYHLPVLGKFRAQARFGIVVIIALAVLAAYGVSALMREPLSKRRLAALLGGSVALIAAALASVALDPKSPLLDQGLWSSLRAWPALLFFGAGLVAVGVLAWRRSQWAALLLIAVTVVDLGSFGWLYEWRYSTAAGLSQIATPQAKLAVDDLRRGPGRLLPLNAHKMGMEPLRPNINMQFGIDSVVGYGPLLAARYAAYTGTDTVGMFPIGNPDAPLMDVLGVRWIAGTMQTDYPQPLGRGCGTAALPARMRVTLPAGVSVKALRITSHMNCSVLIDQGRTMARLTLLDAQERALGPALTIDAGEEIAEEAYDREDVRAQVKHQRPPVAQEQPTSLHFLGELPLPDAAAAASARQIQIEVGDTGDALVTIDKVEAIEQGSGRVVALPIAPQGGGDSLGPKRVVPGMTAFAERRGFRGMAWGVCRAEGAKDADIAAALVGAQFKGAPDGRFDPFALALLEPDRAMPALSCRKAPAVKVLERAHGRWRLQVEADGDALAVVSERYNRDWIARVDGERAPVLIADGTIMAVAVPAGRHTLELTYRSRGYRNGLILAALALGVCVLLLVPWRRRRGRVSEAART</sequence>
<feature type="transmembrane region" description="Helical" evidence="1">
    <location>
        <begin position="456"/>
        <end position="474"/>
    </location>
</feature>
<protein>
    <recommendedName>
        <fullName evidence="4">YfhO family protein</fullName>
    </recommendedName>
</protein>
<feature type="transmembrane region" description="Helical" evidence="1">
    <location>
        <begin position="433"/>
        <end position="449"/>
    </location>
</feature>
<evidence type="ECO:0000313" key="2">
    <source>
        <dbReference type="EMBL" id="BAV96448.1"/>
    </source>
</evidence>
<feature type="transmembrane region" description="Helical" evidence="1">
    <location>
        <begin position="896"/>
        <end position="914"/>
    </location>
</feature>
<dbReference type="Pfam" id="PF09586">
    <property type="entry name" value="YfhO"/>
    <property type="match status" value="1"/>
</dbReference>
<keyword evidence="1" id="KW-1133">Transmembrane helix</keyword>
<name>A0AAU9AEP2_LYSEN</name>
<dbReference type="EMBL" id="AP014940">
    <property type="protein sequence ID" value="BAV96448.1"/>
    <property type="molecule type" value="Genomic_DNA"/>
</dbReference>
<dbReference type="PANTHER" id="PTHR38454">
    <property type="entry name" value="INTEGRAL MEMBRANE PROTEIN-RELATED"/>
    <property type="match status" value="1"/>
</dbReference>
<accession>A0AAU9AEP2</accession>
<dbReference type="Proteomes" id="UP000218824">
    <property type="component" value="Chromosome"/>
</dbReference>
<feature type="transmembrane region" description="Helical" evidence="1">
    <location>
        <begin position="12"/>
        <end position="34"/>
    </location>
</feature>
<dbReference type="PANTHER" id="PTHR38454:SF1">
    <property type="entry name" value="INTEGRAL MEMBRANE PROTEIN"/>
    <property type="match status" value="1"/>
</dbReference>
<reference evidence="2 3" key="1">
    <citation type="journal article" date="2017" name="DNA Res.">
        <title>Complete genome sequence and expression profile of the commercial lytic enzyme producer Lysobacter enzymogenes M497-1.</title>
        <authorList>
            <person name="Takami H."/>
            <person name="Toyoda A."/>
            <person name="Uchiyama I."/>
            <person name="Itoh T."/>
            <person name="Takaki Y."/>
            <person name="Arai W."/>
            <person name="Nishi S."/>
            <person name="Kawai M."/>
            <person name="Shinya K."/>
            <person name="Ikeda H."/>
        </authorList>
    </citation>
    <scope>NUCLEOTIDE SEQUENCE [LARGE SCALE GENOMIC DNA]</scope>
    <source>
        <strain evidence="2 3">M497-1</strain>
    </source>
</reference>
<dbReference type="GeneID" id="83062853"/>
<dbReference type="KEGG" id="lem:LEN_0961"/>
<dbReference type="InterPro" id="IPR018580">
    <property type="entry name" value="Uncharacterised_YfhO"/>
</dbReference>
<keyword evidence="1" id="KW-0812">Transmembrane</keyword>
<feature type="transmembrane region" description="Helical" evidence="1">
    <location>
        <begin position="222"/>
        <end position="241"/>
    </location>
</feature>
<organism evidence="2 3">
    <name type="scientific">Lysobacter enzymogenes</name>
    <dbReference type="NCBI Taxonomy" id="69"/>
    <lineage>
        <taxon>Bacteria</taxon>
        <taxon>Pseudomonadati</taxon>
        <taxon>Pseudomonadota</taxon>
        <taxon>Gammaproteobacteria</taxon>
        <taxon>Lysobacterales</taxon>
        <taxon>Lysobacteraceae</taxon>
        <taxon>Lysobacter</taxon>
    </lineage>
</organism>
<gene>
    <name evidence="2" type="ORF">LEN_0961</name>
</gene>
<dbReference type="AlphaFoldDB" id="A0AAU9AEP2"/>
<feature type="transmembrane region" description="Helical" evidence="1">
    <location>
        <begin position="362"/>
        <end position="381"/>
    </location>
</feature>
<proteinExistence type="predicted"/>
<keyword evidence="1" id="KW-0472">Membrane</keyword>
<feature type="transmembrane region" description="Helical" evidence="1">
    <location>
        <begin position="192"/>
        <end position="210"/>
    </location>
</feature>
<feature type="transmembrane region" description="Helical" evidence="1">
    <location>
        <begin position="393"/>
        <end position="413"/>
    </location>
</feature>